<gene>
    <name evidence="1" type="ORF">DSTB1V02_LOCUS10560</name>
</gene>
<reference evidence="1" key="1">
    <citation type="submission" date="2020-11" db="EMBL/GenBank/DDBJ databases">
        <authorList>
            <person name="Tran Van P."/>
        </authorList>
    </citation>
    <scope>NUCLEOTIDE SEQUENCE</scope>
</reference>
<sequence>MGAFRVRGEPRRRDAARILDVVVSPREIEGQIGGAMRDSSESDCVNHAACVGNQWRTCQCQDDDDVVFVVERGRNPGIILGIVEYLCFPTRWDEDHFEGFPMIVEAVIASGRADPGNATVSGEMSPVWKIPHLQALSRSRVSARLSCARSTKHGTSSMSTFSQYFSRDLLNASRAARVPGMRVIENVGHEECHAFPPFSSSQKRCSWAYIVNIIKKIEWKTQCHKKKPKECECNEDYKEEKGRCMPENGAGLDDSCDPSLHNCYSEHAECIGEPGSATCKCTLDYVRDEDLCMESRTGRTDAALAICTPDNSECAGDSGSETCRCKEGFTEDDGKCRLLYLGELCNEWHEFVAPNSHCFQDDGGLSTCQCLPDYVQEQDRCSEFSQATEGVRQFYNSAFSSSSLAIIYRNKAARLSYSGVQHSLPLAVQRSQRPYAHLLAVHH</sequence>
<keyword evidence="2" id="KW-1185">Reference proteome</keyword>
<proteinExistence type="predicted"/>
<dbReference type="AlphaFoldDB" id="A0A7R9ABA0"/>
<evidence type="ECO:0000313" key="1">
    <source>
        <dbReference type="EMBL" id="CAD7250791.1"/>
    </source>
</evidence>
<evidence type="ECO:0000313" key="2">
    <source>
        <dbReference type="Proteomes" id="UP000677054"/>
    </source>
</evidence>
<dbReference type="EMBL" id="LR902591">
    <property type="protein sequence ID" value="CAD7250791.1"/>
    <property type="molecule type" value="Genomic_DNA"/>
</dbReference>
<dbReference type="Gene3D" id="2.10.25.10">
    <property type="entry name" value="Laminin"/>
    <property type="match status" value="1"/>
</dbReference>
<dbReference type="Proteomes" id="UP000677054">
    <property type="component" value="Unassembled WGS sequence"/>
</dbReference>
<organism evidence="1">
    <name type="scientific">Darwinula stevensoni</name>
    <dbReference type="NCBI Taxonomy" id="69355"/>
    <lineage>
        <taxon>Eukaryota</taxon>
        <taxon>Metazoa</taxon>
        <taxon>Ecdysozoa</taxon>
        <taxon>Arthropoda</taxon>
        <taxon>Crustacea</taxon>
        <taxon>Oligostraca</taxon>
        <taxon>Ostracoda</taxon>
        <taxon>Podocopa</taxon>
        <taxon>Podocopida</taxon>
        <taxon>Darwinulocopina</taxon>
        <taxon>Darwinuloidea</taxon>
        <taxon>Darwinulidae</taxon>
        <taxon>Darwinula</taxon>
    </lineage>
</organism>
<dbReference type="OrthoDB" id="409374at2759"/>
<dbReference type="EMBL" id="CAJPEV010003074">
    <property type="protein sequence ID" value="CAG0898844.1"/>
    <property type="molecule type" value="Genomic_DNA"/>
</dbReference>
<name>A0A7R9ABA0_9CRUS</name>
<protein>
    <submittedName>
        <fullName evidence="1">Uncharacterized protein</fullName>
    </submittedName>
</protein>
<accession>A0A7R9ABA0</accession>